<protein>
    <submittedName>
        <fullName evidence="2">Uncharacterized protein</fullName>
    </submittedName>
</protein>
<gene>
    <name evidence="2" type="ORF">BJ508DRAFT_330009</name>
</gene>
<feature type="compositionally biased region" description="Low complexity" evidence="1">
    <location>
        <begin position="23"/>
        <end position="32"/>
    </location>
</feature>
<accession>A0A3N4HWZ4</accession>
<name>A0A3N4HWZ4_ASCIM</name>
<organism evidence="2 3">
    <name type="scientific">Ascobolus immersus RN42</name>
    <dbReference type="NCBI Taxonomy" id="1160509"/>
    <lineage>
        <taxon>Eukaryota</taxon>
        <taxon>Fungi</taxon>
        <taxon>Dikarya</taxon>
        <taxon>Ascomycota</taxon>
        <taxon>Pezizomycotina</taxon>
        <taxon>Pezizomycetes</taxon>
        <taxon>Pezizales</taxon>
        <taxon>Ascobolaceae</taxon>
        <taxon>Ascobolus</taxon>
    </lineage>
</organism>
<feature type="region of interest" description="Disordered" evidence="1">
    <location>
        <begin position="1"/>
        <end position="32"/>
    </location>
</feature>
<dbReference type="EMBL" id="ML119723">
    <property type="protein sequence ID" value="RPA77626.1"/>
    <property type="molecule type" value="Genomic_DNA"/>
</dbReference>
<dbReference type="AlphaFoldDB" id="A0A3N4HWZ4"/>
<evidence type="ECO:0000313" key="3">
    <source>
        <dbReference type="Proteomes" id="UP000275078"/>
    </source>
</evidence>
<evidence type="ECO:0000313" key="2">
    <source>
        <dbReference type="EMBL" id="RPA77626.1"/>
    </source>
</evidence>
<sequence>MFSFWKSTEPTTNKACSEKDTKPSSSKPESSTEWTDICHEFSAPHLYITSRTEEQVRTKPIQVLYTYNQLLLNELENKLLYPNDRAGKCMELSVQLGRELLPRLMKAKKRFTKWAVKYEVLEGKVDEWSEGFELPVAPLRLIKEQIHSDCTAADCGCTKHVQDGQGALAVEDESTADALVRPFDSEECLCRDPYLENLPESLQEFLLLSMMEINVAITSKLMFCILAGRAYMRDMRSVLQIMFTTRPFMTAKPLGEFARGLRFFYAVGCNSTDLLDVDDLPTDPAEFFEDDPLQLSQPGLSPSEQLAILQRETKKQFDQAAETGEDANAEELDWADLRAEWMKGLEAIEEAIEDLDDYCS</sequence>
<feature type="compositionally biased region" description="Polar residues" evidence="1">
    <location>
        <begin position="1"/>
        <end position="15"/>
    </location>
</feature>
<dbReference type="Proteomes" id="UP000275078">
    <property type="component" value="Unassembled WGS sequence"/>
</dbReference>
<proteinExistence type="predicted"/>
<keyword evidence="3" id="KW-1185">Reference proteome</keyword>
<evidence type="ECO:0000256" key="1">
    <source>
        <dbReference type="SAM" id="MobiDB-lite"/>
    </source>
</evidence>
<reference evidence="2 3" key="1">
    <citation type="journal article" date="2018" name="Nat. Ecol. Evol.">
        <title>Pezizomycetes genomes reveal the molecular basis of ectomycorrhizal truffle lifestyle.</title>
        <authorList>
            <person name="Murat C."/>
            <person name="Payen T."/>
            <person name="Noel B."/>
            <person name="Kuo A."/>
            <person name="Morin E."/>
            <person name="Chen J."/>
            <person name="Kohler A."/>
            <person name="Krizsan K."/>
            <person name="Balestrini R."/>
            <person name="Da Silva C."/>
            <person name="Montanini B."/>
            <person name="Hainaut M."/>
            <person name="Levati E."/>
            <person name="Barry K.W."/>
            <person name="Belfiori B."/>
            <person name="Cichocki N."/>
            <person name="Clum A."/>
            <person name="Dockter R.B."/>
            <person name="Fauchery L."/>
            <person name="Guy J."/>
            <person name="Iotti M."/>
            <person name="Le Tacon F."/>
            <person name="Lindquist E.A."/>
            <person name="Lipzen A."/>
            <person name="Malagnac F."/>
            <person name="Mello A."/>
            <person name="Molinier V."/>
            <person name="Miyauchi S."/>
            <person name="Poulain J."/>
            <person name="Riccioni C."/>
            <person name="Rubini A."/>
            <person name="Sitrit Y."/>
            <person name="Splivallo R."/>
            <person name="Traeger S."/>
            <person name="Wang M."/>
            <person name="Zifcakova L."/>
            <person name="Wipf D."/>
            <person name="Zambonelli A."/>
            <person name="Paolocci F."/>
            <person name="Nowrousian M."/>
            <person name="Ottonello S."/>
            <person name="Baldrian P."/>
            <person name="Spatafora J.W."/>
            <person name="Henrissat B."/>
            <person name="Nagy L.G."/>
            <person name="Aury J.M."/>
            <person name="Wincker P."/>
            <person name="Grigoriev I.V."/>
            <person name="Bonfante P."/>
            <person name="Martin F.M."/>
        </authorList>
    </citation>
    <scope>NUCLEOTIDE SEQUENCE [LARGE SCALE GENOMIC DNA]</scope>
    <source>
        <strain evidence="2 3">RN42</strain>
    </source>
</reference>